<accession>A0A935M4X3</accession>
<reference evidence="2 3" key="1">
    <citation type="submission" date="2020-10" db="EMBL/GenBank/DDBJ databases">
        <title>Connecting structure to function with the recovery of over 1000 high-quality activated sludge metagenome-assembled genomes encoding full-length rRNA genes using long-read sequencing.</title>
        <authorList>
            <person name="Singleton C.M."/>
            <person name="Petriglieri F."/>
            <person name="Kristensen J.M."/>
            <person name="Kirkegaard R.H."/>
            <person name="Michaelsen T.Y."/>
            <person name="Andersen M.H."/>
            <person name="Karst S.M."/>
            <person name="Dueholm M.S."/>
            <person name="Nielsen P.H."/>
            <person name="Albertsen M."/>
        </authorList>
    </citation>
    <scope>NUCLEOTIDE SEQUENCE [LARGE SCALE GENOMIC DNA]</scope>
    <source>
        <strain evidence="2">Ega_18-Q3-R5-49_MAXAC.001</strain>
    </source>
</reference>
<comment type="similarity">
    <text evidence="1">Belongs to the Cu-Zn superoxide dismutase family.</text>
</comment>
<dbReference type="Proteomes" id="UP000726105">
    <property type="component" value="Unassembled WGS sequence"/>
</dbReference>
<dbReference type="GO" id="GO:0006801">
    <property type="term" value="P:superoxide metabolic process"/>
    <property type="evidence" value="ECO:0007669"/>
    <property type="project" value="InterPro"/>
</dbReference>
<dbReference type="GO" id="GO:0046872">
    <property type="term" value="F:metal ion binding"/>
    <property type="evidence" value="ECO:0007669"/>
    <property type="project" value="InterPro"/>
</dbReference>
<sequence length="179" mass="18138">MGLSNPRRVPRTVAAAAILVVIGIPVAWGAAALVTGANLSDLQPAAASAFDGASAKVTVVSHRDSTTTVLRVHGVGASAVGKTYGAHLHEGMCVAGDGSRAGGHYNHTKVLGDPITISAQTEVWLDVTIDETGDATAVSHVPFAVVPGQRSVVIHAVATDPDTGLAGPRLACLPVEWTP</sequence>
<protein>
    <submittedName>
        <fullName evidence="2">Superoxide dismutase family protein</fullName>
    </submittedName>
</protein>
<dbReference type="Gene3D" id="2.60.40.200">
    <property type="entry name" value="Superoxide dismutase, copper/zinc binding domain"/>
    <property type="match status" value="1"/>
</dbReference>
<name>A0A935M4X3_9MICO</name>
<evidence type="ECO:0000256" key="1">
    <source>
        <dbReference type="ARBA" id="ARBA00010457"/>
    </source>
</evidence>
<proteinExistence type="inferred from homology"/>
<dbReference type="SUPFAM" id="SSF49329">
    <property type="entry name" value="Cu,Zn superoxide dismutase-like"/>
    <property type="match status" value="1"/>
</dbReference>
<gene>
    <name evidence="2" type="ORF">IPI13_05675</name>
</gene>
<dbReference type="EMBL" id="JADJIB010000002">
    <property type="protein sequence ID" value="MBK7272666.1"/>
    <property type="molecule type" value="Genomic_DNA"/>
</dbReference>
<dbReference type="AlphaFoldDB" id="A0A935M4X3"/>
<evidence type="ECO:0000313" key="3">
    <source>
        <dbReference type="Proteomes" id="UP000726105"/>
    </source>
</evidence>
<evidence type="ECO:0000313" key="2">
    <source>
        <dbReference type="EMBL" id="MBK7272666.1"/>
    </source>
</evidence>
<dbReference type="InterPro" id="IPR036423">
    <property type="entry name" value="SOD-like_Cu/Zn_dom_sf"/>
</dbReference>
<organism evidence="2 3">
    <name type="scientific">Candidatus Phosphoribacter hodrii</name>
    <dbReference type="NCBI Taxonomy" id="2953743"/>
    <lineage>
        <taxon>Bacteria</taxon>
        <taxon>Bacillati</taxon>
        <taxon>Actinomycetota</taxon>
        <taxon>Actinomycetes</taxon>
        <taxon>Micrococcales</taxon>
        <taxon>Dermatophilaceae</taxon>
        <taxon>Candidatus Phosphoribacter</taxon>
    </lineage>
</organism>
<comment type="caution">
    <text evidence="2">The sequence shown here is derived from an EMBL/GenBank/DDBJ whole genome shotgun (WGS) entry which is preliminary data.</text>
</comment>